<feature type="compositionally biased region" description="Polar residues" evidence="1">
    <location>
        <begin position="37"/>
        <end position="49"/>
    </location>
</feature>
<proteinExistence type="predicted"/>
<feature type="region of interest" description="Disordered" evidence="1">
    <location>
        <begin position="30"/>
        <end position="101"/>
    </location>
</feature>
<protein>
    <submittedName>
        <fullName evidence="2">Uncharacterized protein</fullName>
    </submittedName>
</protein>
<keyword evidence="3" id="KW-1185">Reference proteome</keyword>
<organism evidence="2 3">
    <name type="scientific">Apostasia shenzhenica</name>
    <dbReference type="NCBI Taxonomy" id="1088818"/>
    <lineage>
        <taxon>Eukaryota</taxon>
        <taxon>Viridiplantae</taxon>
        <taxon>Streptophyta</taxon>
        <taxon>Embryophyta</taxon>
        <taxon>Tracheophyta</taxon>
        <taxon>Spermatophyta</taxon>
        <taxon>Magnoliopsida</taxon>
        <taxon>Liliopsida</taxon>
        <taxon>Asparagales</taxon>
        <taxon>Orchidaceae</taxon>
        <taxon>Apostasioideae</taxon>
        <taxon>Apostasia</taxon>
    </lineage>
</organism>
<sequence>MASPYDPPFTHGLLPPIPFGPHIAFQLENDNLPLSPPQAQVNPSNSSLNMGIVVAHPDSPHQSPPPPNKPNLTQVFNGPHLEAHLSSTSQDPPSLSLVPPSPKKINWALL</sequence>
<dbReference type="AlphaFoldDB" id="A0A2H9ZTZ0"/>
<accession>A0A2H9ZTZ0</accession>
<dbReference type="EMBL" id="KZ453894">
    <property type="protein sequence ID" value="PKA46756.1"/>
    <property type="molecule type" value="Genomic_DNA"/>
</dbReference>
<gene>
    <name evidence="2" type="ORF">AXF42_Ash015650</name>
</gene>
<evidence type="ECO:0000313" key="3">
    <source>
        <dbReference type="Proteomes" id="UP000236161"/>
    </source>
</evidence>
<evidence type="ECO:0000313" key="2">
    <source>
        <dbReference type="EMBL" id="PKA46756.1"/>
    </source>
</evidence>
<name>A0A2H9ZTZ0_9ASPA</name>
<reference evidence="2 3" key="1">
    <citation type="journal article" date="2017" name="Nature">
        <title>The Apostasia genome and the evolution of orchids.</title>
        <authorList>
            <person name="Zhang G.Q."/>
            <person name="Liu K.W."/>
            <person name="Li Z."/>
            <person name="Lohaus R."/>
            <person name="Hsiao Y.Y."/>
            <person name="Niu S.C."/>
            <person name="Wang J.Y."/>
            <person name="Lin Y.C."/>
            <person name="Xu Q."/>
            <person name="Chen L.J."/>
            <person name="Yoshida K."/>
            <person name="Fujiwara S."/>
            <person name="Wang Z.W."/>
            <person name="Zhang Y.Q."/>
            <person name="Mitsuda N."/>
            <person name="Wang M."/>
            <person name="Liu G.H."/>
            <person name="Pecoraro L."/>
            <person name="Huang H.X."/>
            <person name="Xiao X.J."/>
            <person name="Lin M."/>
            <person name="Wu X.Y."/>
            <person name="Wu W.L."/>
            <person name="Chen Y.Y."/>
            <person name="Chang S.B."/>
            <person name="Sakamoto S."/>
            <person name="Ohme-Takagi M."/>
            <person name="Yagi M."/>
            <person name="Zeng S.J."/>
            <person name="Shen C.Y."/>
            <person name="Yeh C.M."/>
            <person name="Luo Y.B."/>
            <person name="Tsai W.C."/>
            <person name="Van de Peer Y."/>
            <person name="Liu Z.J."/>
        </authorList>
    </citation>
    <scope>NUCLEOTIDE SEQUENCE [LARGE SCALE GENOMIC DNA]</scope>
    <source>
        <strain evidence="3">cv. Shenzhen</strain>
        <tissue evidence="2">Stem</tissue>
    </source>
</reference>
<dbReference type="Proteomes" id="UP000236161">
    <property type="component" value="Unassembled WGS sequence"/>
</dbReference>
<evidence type="ECO:0000256" key="1">
    <source>
        <dbReference type="SAM" id="MobiDB-lite"/>
    </source>
</evidence>